<dbReference type="AlphaFoldDB" id="A0A6J6A920"/>
<protein>
    <submittedName>
        <fullName evidence="1">Unannotated protein</fullName>
    </submittedName>
</protein>
<dbReference type="EMBL" id="CAESGF010000012">
    <property type="protein sequence ID" value="CAB4364257.1"/>
    <property type="molecule type" value="Genomic_DNA"/>
</dbReference>
<sequence length="78" mass="8350">MIAFMIRFVSVSARRYTRLTGSPIVTVMVGGFHTFSSAGKRAERGHTCSVPHSPIGITGAFVIAARRAAPQRPFNTGS</sequence>
<reference evidence="1" key="1">
    <citation type="submission" date="2020-05" db="EMBL/GenBank/DDBJ databases">
        <authorList>
            <person name="Chiriac C."/>
            <person name="Salcher M."/>
            <person name="Ghai R."/>
            <person name="Kavagutti S V."/>
        </authorList>
    </citation>
    <scope>NUCLEOTIDE SEQUENCE</scope>
</reference>
<evidence type="ECO:0000313" key="1">
    <source>
        <dbReference type="EMBL" id="CAB4364257.1"/>
    </source>
</evidence>
<name>A0A6J6A920_9ZZZZ</name>
<gene>
    <name evidence="1" type="ORF">UFOPK4189_02020</name>
</gene>
<organism evidence="1">
    <name type="scientific">freshwater metagenome</name>
    <dbReference type="NCBI Taxonomy" id="449393"/>
    <lineage>
        <taxon>unclassified sequences</taxon>
        <taxon>metagenomes</taxon>
        <taxon>ecological metagenomes</taxon>
    </lineage>
</organism>
<accession>A0A6J6A920</accession>
<proteinExistence type="predicted"/>